<comment type="caution">
    <text evidence="13">The sequence shown here is derived from an EMBL/GenBank/DDBJ whole genome shotgun (WGS) entry which is preliminary data.</text>
</comment>
<dbReference type="Pfam" id="PF00034">
    <property type="entry name" value="Cytochrom_C"/>
    <property type="match status" value="1"/>
</dbReference>
<keyword evidence="11" id="KW-0496">Mitochondrion</keyword>
<keyword evidence="8 9" id="KW-0408">Iron</keyword>
<dbReference type="GO" id="GO:0005758">
    <property type="term" value="C:mitochondrial intermembrane space"/>
    <property type="evidence" value="ECO:0007669"/>
    <property type="project" value="UniProtKB-SubCell"/>
</dbReference>
<evidence type="ECO:0000256" key="9">
    <source>
        <dbReference type="PROSITE-ProRule" id="PRU00433"/>
    </source>
</evidence>
<gene>
    <name evidence="13" type="primary">CYC_1</name>
    <name evidence="13" type="ORF">Bhyg_17027</name>
</gene>
<dbReference type="Gene3D" id="1.10.760.10">
    <property type="entry name" value="Cytochrome c-like domain"/>
    <property type="match status" value="1"/>
</dbReference>
<dbReference type="AlphaFoldDB" id="A0A9Q0MNE8"/>
<dbReference type="InterPro" id="IPR009056">
    <property type="entry name" value="Cyt_c-like_dom"/>
</dbReference>
<evidence type="ECO:0000256" key="5">
    <source>
        <dbReference type="ARBA" id="ARBA00022617"/>
    </source>
</evidence>
<sequence length="112" mass="12521">MSFSEGDVEKGKKIFVKKCAQCHTISEGGRNGVGPNLFGLFGRKSGQAEGYSYTQANINKGITWSESTLFEYLLNPKKYIPGTKMIFAGIKKENERSDLITYLREASKKETK</sequence>
<comment type="similarity">
    <text evidence="3 10">Belongs to the cytochrome c family.</text>
</comment>
<comment type="function">
    <text evidence="1 11">Electron carrier protein. The oxidized form of the cytochrome c heme group can accept an electron from the heme group of the cytochrome c1 subunit of cytochrome reductase. Cytochrome c then transfers this electron to the cytochrome oxidase complex, the final protein carrier in the mitochondrial electron-transport chain.</text>
</comment>
<evidence type="ECO:0000256" key="2">
    <source>
        <dbReference type="ARBA" id="ARBA00004569"/>
    </source>
</evidence>
<keyword evidence="7 11" id="KW-0249">Electron transport</keyword>
<evidence type="ECO:0000313" key="14">
    <source>
        <dbReference type="Proteomes" id="UP001151699"/>
    </source>
</evidence>
<dbReference type="GO" id="GO:0020037">
    <property type="term" value="F:heme binding"/>
    <property type="evidence" value="ECO:0007669"/>
    <property type="project" value="InterPro"/>
</dbReference>
<dbReference type="OrthoDB" id="449280at2759"/>
<organism evidence="13 14">
    <name type="scientific">Pseudolycoriella hygida</name>
    <dbReference type="NCBI Taxonomy" id="35572"/>
    <lineage>
        <taxon>Eukaryota</taxon>
        <taxon>Metazoa</taxon>
        <taxon>Ecdysozoa</taxon>
        <taxon>Arthropoda</taxon>
        <taxon>Hexapoda</taxon>
        <taxon>Insecta</taxon>
        <taxon>Pterygota</taxon>
        <taxon>Neoptera</taxon>
        <taxon>Endopterygota</taxon>
        <taxon>Diptera</taxon>
        <taxon>Nematocera</taxon>
        <taxon>Sciaroidea</taxon>
        <taxon>Sciaridae</taxon>
        <taxon>Pseudolycoriella</taxon>
    </lineage>
</organism>
<protein>
    <submittedName>
        <fullName evidence="13">Cytochrome c</fullName>
    </submittedName>
</protein>
<evidence type="ECO:0000256" key="4">
    <source>
        <dbReference type="ARBA" id="ARBA00022448"/>
    </source>
</evidence>
<proteinExistence type="inferred from homology"/>
<dbReference type="Proteomes" id="UP001151699">
    <property type="component" value="Unassembled WGS sequence"/>
</dbReference>
<keyword evidence="6 9" id="KW-0479">Metal-binding</keyword>
<dbReference type="FunFam" id="1.10.760.10:FF:000001">
    <property type="entry name" value="Cytochrome c iso-1"/>
    <property type="match status" value="1"/>
</dbReference>
<comment type="subcellular location">
    <subcellularLocation>
        <location evidence="2">Mitochondrion intermembrane space</location>
    </subcellularLocation>
</comment>
<dbReference type="PANTHER" id="PTHR11961">
    <property type="entry name" value="CYTOCHROME C"/>
    <property type="match status" value="1"/>
</dbReference>
<dbReference type="InterPro" id="IPR036909">
    <property type="entry name" value="Cyt_c-like_dom_sf"/>
</dbReference>
<keyword evidence="11" id="KW-0679">Respiratory chain</keyword>
<evidence type="ECO:0000256" key="6">
    <source>
        <dbReference type="ARBA" id="ARBA00022723"/>
    </source>
</evidence>
<evidence type="ECO:0000256" key="7">
    <source>
        <dbReference type="ARBA" id="ARBA00022982"/>
    </source>
</evidence>
<feature type="domain" description="Cytochrome c" evidence="12">
    <location>
        <begin position="6"/>
        <end position="107"/>
    </location>
</feature>
<dbReference type="GO" id="GO:0046872">
    <property type="term" value="F:metal ion binding"/>
    <property type="evidence" value="ECO:0007669"/>
    <property type="project" value="UniProtKB-KW"/>
</dbReference>
<dbReference type="SUPFAM" id="SSF46626">
    <property type="entry name" value="Cytochrome c"/>
    <property type="match status" value="1"/>
</dbReference>
<evidence type="ECO:0000313" key="13">
    <source>
        <dbReference type="EMBL" id="KAJ6633448.1"/>
    </source>
</evidence>
<name>A0A9Q0MNE8_9DIPT</name>
<evidence type="ECO:0000256" key="1">
    <source>
        <dbReference type="ARBA" id="ARBA00002555"/>
    </source>
</evidence>
<evidence type="ECO:0000256" key="3">
    <source>
        <dbReference type="ARBA" id="ARBA00006488"/>
    </source>
</evidence>
<keyword evidence="4 11" id="KW-0813">Transport</keyword>
<comment type="PTM">
    <text evidence="11">Binds 1 heme group per subunit.</text>
</comment>
<evidence type="ECO:0000256" key="11">
    <source>
        <dbReference type="RuleBase" id="RU004427"/>
    </source>
</evidence>
<dbReference type="PRINTS" id="PR00604">
    <property type="entry name" value="CYTCHRMECIAB"/>
</dbReference>
<dbReference type="InterPro" id="IPR002327">
    <property type="entry name" value="Cyt_c_1A/1B"/>
</dbReference>
<keyword evidence="5 9" id="KW-0349">Heme</keyword>
<accession>A0A9Q0MNE8</accession>
<dbReference type="EMBL" id="WJQU01002004">
    <property type="protein sequence ID" value="KAJ6633448.1"/>
    <property type="molecule type" value="Genomic_DNA"/>
</dbReference>
<evidence type="ECO:0000259" key="12">
    <source>
        <dbReference type="PROSITE" id="PS51007"/>
    </source>
</evidence>
<reference evidence="13" key="1">
    <citation type="submission" date="2022-07" db="EMBL/GenBank/DDBJ databases">
        <authorList>
            <person name="Trinca V."/>
            <person name="Uliana J.V.C."/>
            <person name="Torres T.T."/>
            <person name="Ward R.J."/>
            <person name="Monesi N."/>
        </authorList>
    </citation>
    <scope>NUCLEOTIDE SEQUENCE</scope>
    <source>
        <strain evidence="13">HSMRA1968</strain>
        <tissue evidence="13">Whole embryos</tissue>
    </source>
</reference>
<dbReference type="PROSITE" id="PS51007">
    <property type="entry name" value="CYTC"/>
    <property type="match status" value="1"/>
</dbReference>
<keyword evidence="14" id="KW-1185">Reference proteome</keyword>
<evidence type="ECO:0000256" key="8">
    <source>
        <dbReference type="ARBA" id="ARBA00023004"/>
    </source>
</evidence>
<evidence type="ECO:0000256" key="10">
    <source>
        <dbReference type="RuleBase" id="RU004426"/>
    </source>
</evidence>
<dbReference type="GO" id="GO:0009055">
    <property type="term" value="F:electron transfer activity"/>
    <property type="evidence" value="ECO:0007669"/>
    <property type="project" value="InterPro"/>
</dbReference>